<accession>A0AAN9E2K6</accession>
<name>A0AAN9E2K6_CROPI</name>
<dbReference type="Proteomes" id="UP001372338">
    <property type="component" value="Unassembled WGS sequence"/>
</dbReference>
<organism evidence="1 2">
    <name type="scientific">Crotalaria pallida</name>
    <name type="common">Smooth rattlebox</name>
    <name type="synonym">Crotalaria striata</name>
    <dbReference type="NCBI Taxonomy" id="3830"/>
    <lineage>
        <taxon>Eukaryota</taxon>
        <taxon>Viridiplantae</taxon>
        <taxon>Streptophyta</taxon>
        <taxon>Embryophyta</taxon>
        <taxon>Tracheophyta</taxon>
        <taxon>Spermatophyta</taxon>
        <taxon>Magnoliopsida</taxon>
        <taxon>eudicotyledons</taxon>
        <taxon>Gunneridae</taxon>
        <taxon>Pentapetalae</taxon>
        <taxon>rosids</taxon>
        <taxon>fabids</taxon>
        <taxon>Fabales</taxon>
        <taxon>Fabaceae</taxon>
        <taxon>Papilionoideae</taxon>
        <taxon>50 kb inversion clade</taxon>
        <taxon>genistoids sensu lato</taxon>
        <taxon>core genistoids</taxon>
        <taxon>Crotalarieae</taxon>
        <taxon>Crotalaria</taxon>
    </lineage>
</organism>
<gene>
    <name evidence="1" type="ORF">RIF29_39912</name>
</gene>
<proteinExistence type="predicted"/>
<dbReference type="AlphaFoldDB" id="A0AAN9E2K6"/>
<sequence>MTSYFKFQARQNWFKTIWFKAKVTMCRWIKNFSKIEGDNTISTALPSMLIQHISASTVLQFKESTHAFKEFWVQCLKCRVTLTNLCHCSHHGAHLPNFILYAARSLFQ</sequence>
<comment type="caution">
    <text evidence="1">The sequence shown here is derived from an EMBL/GenBank/DDBJ whole genome shotgun (WGS) entry which is preliminary data.</text>
</comment>
<evidence type="ECO:0000313" key="1">
    <source>
        <dbReference type="EMBL" id="KAK7245079.1"/>
    </source>
</evidence>
<protein>
    <submittedName>
        <fullName evidence="1">Uncharacterized protein</fullName>
    </submittedName>
</protein>
<reference evidence="1 2" key="1">
    <citation type="submission" date="2024-01" db="EMBL/GenBank/DDBJ databases">
        <title>The genomes of 5 underutilized Papilionoideae crops provide insights into root nodulation and disease resistanc.</title>
        <authorList>
            <person name="Yuan L."/>
        </authorList>
    </citation>
    <scope>NUCLEOTIDE SEQUENCE [LARGE SCALE GENOMIC DNA]</scope>
    <source>
        <strain evidence="1">ZHUSHIDOU_FW_LH</strain>
        <tissue evidence="1">Leaf</tissue>
    </source>
</reference>
<dbReference type="EMBL" id="JAYWIO010000008">
    <property type="protein sequence ID" value="KAK7245079.1"/>
    <property type="molecule type" value="Genomic_DNA"/>
</dbReference>
<evidence type="ECO:0000313" key="2">
    <source>
        <dbReference type="Proteomes" id="UP001372338"/>
    </source>
</evidence>
<keyword evidence="2" id="KW-1185">Reference proteome</keyword>